<organism evidence="1 2">
    <name type="scientific">Desulfobaculum bizertense DSM 18034</name>
    <dbReference type="NCBI Taxonomy" id="1121442"/>
    <lineage>
        <taxon>Bacteria</taxon>
        <taxon>Pseudomonadati</taxon>
        <taxon>Thermodesulfobacteriota</taxon>
        <taxon>Desulfovibrionia</taxon>
        <taxon>Desulfovibrionales</taxon>
        <taxon>Desulfovibrionaceae</taxon>
        <taxon>Desulfobaculum</taxon>
    </lineage>
</organism>
<keyword evidence="2" id="KW-1185">Reference proteome</keyword>
<reference evidence="1 2" key="1">
    <citation type="submission" date="2017-02" db="EMBL/GenBank/DDBJ databases">
        <authorList>
            <person name="Peterson S.W."/>
        </authorList>
    </citation>
    <scope>NUCLEOTIDE SEQUENCE [LARGE SCALE GENOMIC DNA]</scope>
    <source>
        <strain evidence="1 2">DSM 18034</strain>
    </source>
</reference>
<dbReference type="OrthoDB" id="5363267at2"/>
<dbReference type="EMBL" id="FUYA01000006">
    <property type="protein sequence ID" value="SKA74430.1"/>
    <property type="molecule type" value="Genomic_DNA"/>
</dbReference>
<protein>
    <recommendedName>
        <fullName evidence="3">DUF1574 domain-containing protein</fullName>
    </recommendedName>
</protein>
<dbReference type="AlphaFoldDB" id="A0A1T4WAW6"/>
<evidence type="ECO:0008006" key="3">
    <source>
        <dbReference type="Google" id="ProtNLM"/>
    </source>
</evidence>
<gene>
    <name evidence="1" type="ORF">SAMN02745702_01940</name>
</gene>
<evidence type="ECO:0000313" key="1">
    <source>
        <dbReference type="EMBL" id="SKA74430.1"/>
    </source>
</evidence>
<name>A0A1T4WAW6_9BACT</name>
<dbReference type="Proteomes" id="UP000189733">
    <property type="component" value="Unassembled WGS sequence"/>
</dbReference>
<dbReference type="STRING" id="1121442.SAMN02745702_01940"/>
<proteinExistence type="predicted"/>
<evidence type="ECO:0000313" key="2">
    <source>
        <dbReference type="Proteomes" id="UP000189733"/>
    </source>
</evidence>
<accession>A0A1T4WAW6</accession>
<sequence>MHKKFKKRFCIILGAALLPVLFSILCTYIADPLEIFRSRNGEEGCLVSNQRYMDAGIIQRYVRHAEAPISIIMGTSMTQNFVPEELSAVLHWPAPYSLGVSGGRPGEQRTIIDFALGSKNVTNVLWGLHYYFSQQHDWETHPHYAFPNWLYTGHLWDKAPYLLDYKMLLLSQELLQGKAPTPRPVSLHSVWMGSPERLLKFHEFVSPAAFAEQRSAAPKPITELLSSSSFPAIDKVLFTTVREHPETRFTIFFPPSSLYFYAKSPRYRIRTLQMVQYIVSKLSLYPNLEVYGFDDVSAIVANMANYRDPEHYGIGVNRYILASIARKQHLLTAKNIAQYVRSSLNLFNTYPIYQDKSSTVAFEGPFNTDLFTDCAFPPLGPQSPLRGIYSPPAAHP</sequence>
<dbReference type="RefSeq" id="WP_078685229.1">
    <property type="nucleotide sequence ID" value="NZ_FUYA01000006.1"/>
</dbReference>